<dbReference type="InterPro" id="IPR038570">
    <property type="entry name" value="HicA_sf"/>
</dbReference>
<dbReference type="GO" id="GO:0016787">
    <property type="term" value="F:hydrolase activity"/>
    <property type="evidence" value="ECO:0007669"/>
    <property type="project" value="UniProtKB-KW"/>
</dbReference>
<evidence type="ECO:0000256" key="6">
    <source>
        <dbReference type="ARBA" id="ARBA00022884"/>
    </source>
</evidence>
<dbReference type="KEGG" id="nti:DNFV4_00850"/>
<organism evidence="8 9">
    <name type="scientific">Nitrospira tepida</name>
    <dbReference type="NCBI Taxonomy" id="2973512"/>
    <lineage>
        <taxon>Bacteria</taxon>
        <taxon>Pseudomonadati</taxon>
        <taxon>Nitrospirota</taxon>
        <taxon>Nitrospiria</taxon>
        <taxon>Nitrospirales</taxon>
        <taxon>Nitrospiraceae</taxon>
        <taxon>Nitrospira</taxon>
    </lineage>
</organism>
<evidence type="ECO:0000256" key="7">
    <source>
        <dbReference type="ARBA" id="ARBA00023016"/>
    </source>
</evidence>
<keyword evidence="9" id="KW-1185">Reference proteome</keyword>
<dbReference type="SUPFAM" id="SSF54786">
    <property type="entry name" value="YcfA/nrd intein domain"/>
    <property type="match status" value="1"/>
</dbReference>
<dbReference type="Gene3D" id="3.30.920.30">
    <property type="entry name" value="Hypothetical protein"/>
    <property type="match status" value="1"/>
</dbReference>
<dbReference type="GO" id="GO:0003729">
    <property type="term" value="F:mRNA binding"/>
    <property type="evidence" value="ECO:0007669"/>
    <property type="project" value="InterPro"/>
</dbReference>
<dbReference type="Proteomes" id="UP001179121">
    <property type="component" value="Chromosome"/>
</dbReference>
<keyword evidence="4" id="KW-0255">Endonuclease</keyword>
<dbReference type="RefSeq" id="WP_289267412.1">
    <property type="nucleotide sequence ID" value="NZ_OX365700.1"/>
</dbReference>
<keyword evidence="2" id="KW-1277">Toxin-antitoxin system</keyword>
<evidence type="ECO:0000313" key="9">
    <source>
        <dbReference type="Proteomes" id="UP001179121"/>
    </source>
</evidence>
<dbReference type="GO" id="GO:0004519">
    <property type="term" value="F:endonuclease activity"/>
    <property type="evidence" value="ECO:0007669"/>
    <property type="project" value="UniProtKB-KW"/>
</dbReference>
<evidence type="ECO:0000256" key="5">
    <source>
        <dbReference type="ARBA" id="ARBA00022801"/>
    </source>
</evidence>
<evidence type="ECO:0000256" key="4">
    <source>
        <dbReference type="ARBA" id="ARBA00022759"/>
    </source>
</evidence>
<comment type="similarity">
    <text evidence="1">Belongs to the HicA mRNA interferase family.</text>
</comment>
<keyword evidence="6" id="KW-0694">RNA-binding</keyword>
<keyword evidence="7" id="KW-0346">Stress response</keyword>
<accession>A0AA86MWS7</accession>
<evidence type="ECO:0000256" key="1">
    <source>
        <dbReference type="ARBA" id="ARBA00006620"/>
    </source>
</evidence>
<keyword evidence="3" id="KW-0540">Nuclease</keyword>
<reference evidence="8" key="1">
    <citation type="submission" date="2022-10" db="EMBL/GenBank/DDBJ databases">
        <authorList>
            <person name="Koch H."/>
        </authorList>
    </citation>
    <scope>NUCLEOTIDE SEQUENCE</scope>
    <source>
        <strain evidence="8">DNF</strain>
    </source>
</reference>
<dbReference type="PANTHER" id="PTHR34873">
    <property type="entry name" value="SSR1766 PROTEIN"/>
    <property type="match status" value="1"/>
</dbReference>
<keyword evidence="5" id="KW-0378">Hydrolase</keyword>
<dbReference type="InterPro" id="IPR012933">
    <property type="entry name" value="HicA_mRNA_interferase"/>
</dbReference>
<dbReference type="PANTHER" id="PTHR34873:SF3">
    <property type="entry name" value="ADDICTION MODULE TOXIN, HICA FAMILY"/>
    <property type="match status" value="1"/>
</dbReference>
<gene>
    <name evidence="8" type="ORF">DNFV4_00850</name>
</gene>
<dbReference type="EMBL" id="OX365700">
    <property type="protein sequence ID" value="CAI4030422.1"/>
    <property type="molecule type" value="Genomic_DNA"/>
</dbReference>
<proteinExistence type="inferred from homology"/>
<name>A0AA86MWS7_9BACT</name>
<protein>
    <submittedName>
        <fullName evidence="8">Type II toxin-antitoxin system HicA family toxin</fullName>
    </submittedName>
</protein>
<evidence type="ECO:0000256" key="2">
    <source>
        <dbReference type="ARBA" id="ARBA00022649"/>
    </source>
</evidence>
<evidence type="ECO:0000313" key="8">
    <source>
        <dbReference type="EMBL" id="CAI4030422.1"/>
    </source>
</evidence>
<dbReference type="AlphaFoldDB" id="A0AA86MWS7"/>
<sequence>MTRLSIVDCKTMEKILLRLGFASVRQKGSHVFYRHPDGRTTTVPHHPSQDLARPLVREILREIDLTPEQFRRELDNL</sequence>
<dbReference type="Pfam" id="PF07927">
    <property type="entry name" value="HicA_toxin"/>
    <property type="match status" value="1"/>
</dbReference>
<evidence type="ECO:0000256" key="3">
    <source>
        <dbReference type="ARBA" id="ARBA00022722"/>
    </source>
</evidence>